<feature type="compositionally biased region" description="Low complexity" evidence="1">
    <location>
        <begin position="26"/>
        <end position="39"/>
    </location>
</feature>
<dbReference type="VEuPathDB" id="FungiDB:UMAG_03135"/>
<name>A0A0D1C4N2_MYCMD</name>
<dbReference type="PANTHER" id="PTHR38703">
    <property type="entry name" value="CHROMOSOME 8, WHOLE GENOME SHOTGUN SEQUENCE"/>
    <property type="match status" value="1"/>
</dbReference>
<feature type="region of interest" description="Disordered" evidence="1">
    <location>
        <begin position="349"/>
        <end position="381"/>
    </location>
</feature>
<dbReference type="EMBL" id="CM003147">
    <property type="protein sequence ID" value="KIS68562.1"/>
    <property type="molecule type" value="Genomic_DNA"/>
</dbReference>
<feature type="compositionally biased region" description="Basic and acidic residues" evidence="1">
    <location>
        <begin position="14"/>
        <end position="24"/>
    </location>
</feature>
<dbReference type="eggNOG" id="ENOG502S2AG">
    <property type="taxonomic scope" value="Eukaryota"/>
</dbReference>
<dbReference type="RefSeq" id="XP_011389600.1">
    <property type="nucleotide sequence ID" value="XM_011391298.1"/>
</dbReference>
<gene>
    <name evidence="2" type="ORF">UMAG_03135</name>
</gene>
<accession>A0A0D1C4N2</accession>
<dbReference type="OrthoDB" id="2118965at2759"/>
<evidence type="ECO:0000256" key="1">
    <source>
        <dbReference type="SAM" id="MobiDB-lite"/>
    </source>
</evidence>
<keyword evidence="3" id="KW-1185">Reference proteome</keyword>
<dbReference type="KEGG" id="uma:UMAG_03135"/>
<dbReference type="PANTHER" id="PTHR38703:SF1">
    <property type="entry name" value="ALLERGEN"/>
    <property type="match status" value="1"/>
</dbReference>
<organism evidence="2 3">
    <name type="scientific">Mycosarcoma maydis</name>
    <name type="common">Corn smut fungus</name>
    <name type="synonym">Ustilago maydis</name>
    <dbReference type="NCBI Taxonomy" id="5270"/>
    <lineage>
        <taxon>Eukaryota</taxon>
        <taxon>Fungi</taxon>
        <taxon>Dikarya</taxon>
        <taxon>Basidiomycota</taxon>
        <taxon>Ustilaginomycotina</taxon>
        <taxon>Ustilaginomycetes</taxon>
        <taxon>Ustilaginales</taxon>
        <taxon>Ustilaginaceae</taxon>
        <taxon>Mycosarcoma</taxon>
    </lineage>
</organism>
<evidence type="ECO:0008006" key="4">
    <source>
        <dbReference type="Google" id="ProtNLM"/>
    </source>
</evidence>
<dbReference type="InParanoid" id="A0A0D1C4N2"/>
<feature type="compositionally biased region" description="Basic and acidic residues" evidence="1">
    <location>
        <begin position="135"/>
        <end position="147"/>
    </location>
</feature>
<dbReference type="AlphaFoldDB" id="A0A0D1C4N2"/>
<reference evidence="2 3" key="1">
    <citation type="journal article" date="2006" name="Nature">
        <title>Insights from the genome of the biotrophic fungal plant pathogen Ustilago maydis.</title>
        <authorList>
            <person name="Kamper J."/>
            <person name="Kahmann R."/>
            <person name="Bolker M."/>
            <person name="Ma L.J."/>
            <person name="Brefort T."/>
            <person name="Saville B.J."/>
            <person name="Banuett F."/>
            <person name="Kronstad J.W."/>
            <person name="Gold S.E."/>
            <person name="Muller O."/>
            <person name="Perlin M.H."/>
            <person name="Wosten H.A."/>
            <person name="de Vries R."/>
            <person name="Ruiz-Herrera J."/>
            <person name="Reynaga-Pena C.G."/>
            <person name="Snetselaar K."/>
            <person name="McCann M."/>
            <person name="Perez-Martin J."/>
            <person name="Feldbrugge M."/>
            <person name="Basse C.W."/>
            <person name="Steinberg G."/>
            <person name="Ibeas J.I."/>
            <person name="Holloman W."/>
            <person name="Guzman P."/>
            <person name="Farman M."/>
            <person name="Stajich J.E."/>
            <person name="Sentandreu R."/>
            <person name="Gonzalez-Prieto J.M."/>
            <person name="Kennell J.C."/>
            <person name="Molina L."/>
            <person name="Schirawski J."/>
            <person name="Mendoza-Mendoza A."/>
            <person name="Greilinger D."/>
            <person name="Munch K."/>
            <person name="Rossel N."/>
            <person name="Scherer M."/>
            <person name="Vranes M."/>
            <person name="Ladendorf O."/>
            <person name="Vincon V."/>
            <person name="Fuchs U."/>
            <person name="Sandrock B."/>
            <person name="Meng S."/>
            <person name="Ho E.C."/>
            <person name="Cahill M.J."/>
            <person name="Boyce K.J."/>
            <person name="Klose J."/>
            <person name="Klosterman S.J."/>
            <person name="Deelstra H.J."/>
            <person name="Ortiz-Castellanos L."/>
            <person name="Li W."/>
            <person name="Sanchez-Alonso P."/>
            <person name="Schreier P.H."/>
            <person name="Hauser-Hahn I."/>
            <person name="Vaupel M."/>
            <person name="Koopmann E."/>
            <person name="Friedrich G."/>
            <person name="Voss H."/>
            <person name="Schluter T."/>
            <person name="Margolis J."/>
            <person name="Platt D."/>
            <person name="Swimmer C."/>
            <person name="Gnirke A."/>
            <person name="Chen F."/>
            <person name="Vysotskaia V."/>
            <person name="Mannhaupt G."/>
            <person name="Guldener U."/>
            <person name="Munsterkotter M."/>
            <person name="Haase D."/>
            <person name="Oesterheld M."/>
            <person name="Mewes H.W."/>
            <person name="Mauceli E.W."/>
            <person name="DeCaprio D."/>
            <person name="Wade C.M."/>
            <person name="Butler J."/>
            <person name="Young S."/>
            <person name="Jaffe D.B."/>
            <person name="Calvo S."/>
            <person name="Nusbaum C."/>
            <person name="Galagan J."/>
            <person name="Birren B.W."/>
        </authorList>
    </citation>
    <scope>NUCLEOTIDE SEQUENCE [LARGE SCALE GENOMIC DNA]</scope>
    <source>
        <strain evidence="3">DSM 14603 / FGSC 9021 / UM521</strain>
    </source>
</reference>
<dbReference type="GeneID" id="23563689"/>
<feature type="compositionally biased region" description="Low complexity" evidence="1">
    <location>
        <begin position="79"/>
        <end position="92"/>
    </location>
</feature>
<sequence>MNTVKKVLSGRKSHSGDESSDDGRLSSSTAPTSNSGSPAQRQKEVGSIGAAGTGAAIGHNHNAETGNVLYGSQKSTKANTTTGTNGLGLNNTDRTEATTGKRSTVQKIEDKIEHGLGRSSDVHATDGSIRHKHGHDVSSSKHLDLSSGKVDQDVQHLAAVTHETHQRHEVEEVTREREHERHVHHIQHHVQPIVDSEHSAEKVHAKIHPVTRVEETHASTDKDAELLTAVAGKHADQYVEAPLHRQVVDKGEHVKEHIHHHIHNVVQPVIEKDSHEYHRIQTVIPTHVVTHEAPIVHESTQHKPVTKDEFLSGGGSLTNSLKSVHEANLLNTGKCDRKVDGVAEKLERELGLNGGHQTSSFAPTSTTGTKNTTTTTTTTAI</sequence>
<proteinExistence type="predicted"/>
<protein>
    <recommendedName>
        <fullName evidence="4">Allergen</fullName>
    </recommendedName>
</protein>
<feature type="region of interest" description="Disordered" evidence="1">
    <location>
        <begin position="1"/>
        <end position="45"/>
    </location>
</feature>
<feature type="compositionally biased region" description="Basic and acidic residues" evidence="1">
    <location>
        <begin position="107"/>
        <end position="124"/>
    </location>
</feature>
<feature type="region of interest" description="Disordered" evidence="1">
    <location>
        <begin position="74"/>
        <end position="147"/>
    </location>
</feature>
<feature type="compositionally biased region" description="Low complexity" evidence="1">
    <location>
        <begin position="364"/>
        <end position="381"/>
    </location>
</feature>
<evidence type="ECO:0000313" key="3">
    <source>
        <dbReference type="Proteomes" id="UP000000561"/>
    </source>
</evidence>
<dbReference type="OMA" id="THQRHEV"/>
<evidence type="ECO:0000313" key="2">
    <source>
        <dbReference type="EMBL" id="KIS68562.1"/>
    </source>
</evidence>
<feature type="compositionally biased region" description="Polar residues" evidence="1">
    <location>
        <begin position="97"/>
        <end position="106"/>
    </location>
</feature>
<dbReference type="Proteomes" id="UP000000561">
    <property type="component" value="Chromosome 8"/>
</dbReference>